<dbReference type="InterPro" id="IPR024079">
    <property type="entry name" value="MetalloPept_cat_dom_sf"/>
</dbReference>
<sequence length="625" mass="67877">MMKKFTFFMALLFCLINAGPLWAQASLREIPLQQQVEASNLIIEGKVISQKSFWDLASKNIYTSNTIEVFKVFKGEESIEYVDVVTLGGVVGLTAQISSHSLQLAIGRRGVFMLNPTNKLGYTQKMANKRYEAYSGIQGFYKYNMRANTANNVFNSYKDIEKGFYNHLESLTKQKIIKVKQNAAVSLKSKKNTSGLAVTIANISPTSIVAGEKAILTITGSGFGTTAGTIGFPNADDGGATLTSELLAPDDSPAPIPIASQIINWNDTTIEVEVPTEAGTGPVSVFHSSNGMQASSSQTLTVTHAELNVVSAGTAYQVQHVNDNGSGGYTWEMFTDFFNDTEHPGAKAAFESALDSWRCETKVNWTVSGVATTVDVIGVDGDIPPDGRLDADGTNVVRFDNGSELEAGVLGRCTSWYSGCSTGGTPNANWFVSEIDVVFDDATDWYFGSGFPSFSQYDFHSVALHELGHAHQLGHVIDDSPQLDNSNDVMIYALQNSEQQRVLSTENIAGGNSVHDRSTTIVPCGGTSVMSDSTICNLSVEEDELNNAITLYPNPAKNQFHIYKASFINLEKAVIYDISGRLISEHDLSNPSNTKTIKMQNASKGIYFVNIHSDFAMITKKMVLD</sequence>
<dbReference type="EMBL" id="CP136521">
    <property type="protein sequence ID" value="WOD44776.1"/>
    <property type="molecule type" value="Genomic_DNA"/>
</dbReference>
<evidence type="ECO:0000313" key="5">
    <source>
        <dbReference type="Proteomes" id="UP001302486"/>
    </source>
</evidence>
<evidence type="ECO:0000313" key="4">
    <source>
        <dbReference type="EMBL" id="WOD44776.1"/>
    </source>
</evidence>
<name>A0AA97HRB9_9FLAO</name>
<keyword evidence="5" id="KW-1185">Reference proteome</keyword>
<dbReference type="InterPro" id="IPR026444">
    <property type="entry name" value="Secre_tail"/>
</dbReference>
<evidence type="ECO:0000256" key="2">
    <source>
        <dbReference type="SAM" id="SignalP"/>
    </source>
</evidence>
<dbReference type="Pfam" id="PF18962">
    <property type="entry name" value="Por_Secre_tail"/>
    <property type="match status" value="1"/>
</dbReference>
<dbReference type="Proteomes" id="UP001302486">
    <property type="component" value="Chromosome"/>
</dbReference>
<dbReference type="KEGG" id="hws:RNZ46_05805"/>
<feature type="signal peptide" evidence="2">
    <location>
        <begin position="1"/>
        <end position="23"/>
    </location>
</feature>
<reference evidence="5" key="1">
    <citation type="submission" date="2024-06" db="EMBL/GenBank/DDBJ databases">
        <title>Hwangdonia haimaensis gen. nov., sp. nov., a member of the family Flavobacteriaceae isolated from the haima cold seep.</title>
        <authorList>
            <person name="Li J."/>
        </authorList>
    </citation>
    <scope>NUCLEOTIDE SEQUENCE [LARGE SCALE GENOMIC DNA]</scope>
    <source>
        <strain evidence="5">SCSIO 19198</strain>
    </source>
</reference>
<dbReference type="RefSeq" id="WP_316984436.1">
    <property type="nucleotide sequence ID" value="NZ_CP136521.1"/>
</dbReference>
<evidence type="ECO:0000259" key="3">
    <source>
        <dbReference type="Pfam" id="PF18962"/>
    </source>
</evidence>
<proteinExistence type="predicted"/>
<dbReference type="NCBIfam" id="TIGR04183">
    <property type="entry name" value="Por_Secre_tail"/>
    <property type="match status" value="1"/>
</dbReference>
<dbReference type="SUPFAM" id="SSF55486">
    <property type="entry name" value="Metalloproteases ('zincins'), catalytic domain"/>
    <property type="match status" value="1"/>
</dbReference>
<gene>
    <name evidence="4" type="ORF">RNZ46_05805</name>
</gene>
<dbReference type="AlphaFoldDB" id="A0AA97HRB9"/>
<organism evidence="4 5">
    <name type="scientific">Hwangdonia lutea</name>
    <dbReference type="NCBI Taxonomy" id="3075823"/>
    <lineage>
        <taxon>Bacteria</taxon>
        <taxon>Pseudomonadati</taxon>
        <taxon>Bacteroidota</taxon>
        <taxon>Flavobacteriia</taxon>
        <taxon>Flavobacteriales</taxon>
        <taxon>Flavobacteriaceae</taxon>
        <taxon>Hwangdonia</taxon>
    </lineage>
</organism>
<dbReference type="GO" id="GO:0008237">
    <property type="term" value="F:metallopeptidase activity"/>
    <property type="evidence" value="ECO:0007669"/>
    <property type="project" value="InterPro"/>
</dbReference>
<protein>
    <submittedName>
        <fullName evidence="4">T9SS type A sorting domain-containing protein</fullName>
    </submittedName>
</protein>
<dbReference type="InterPro" id="IPR013783">
    <property type="entry name" value="Ig-like_fold"/>
</dbReference>
<dbReference type="Gene3D" id="2.60.40.10">
    <property type="entry name" value="Immunoglobulins"/>
    <property type="match status" value="1"/>
</dbReference>
<feature type="domain" description="Secretion system C-terminal sorting" evidence="3">
    <location>
        <begin position="551"/>
        <end position="623"/>
    </location>
</feature>
<feature type="chain" id="PRO_5041646869" evidence="2">
    <location>
        <begin position="24"/>
        <end position="625"/>
    </location>
</feature>
<dbReference type="Gene3D" id="3.40.390.10">
    <property type="entry name" value="Collagenase (Catalytic Domain)"/>
    <property type="match status" value="1"/>
</dbReference>
<evidence type="ECO:0000256" key="1">
    <source>
        <dbReference type="ARBA" id="ARBA00022729"/>
    </source>
</evidence>
<keyword evidence="1 2" id="KW-0732">Signal</keyword>
<accession>A0AA97HRB9</accession>